<reference evidence="1 2" key="1">
    <citation type="submission" date="2018-05" db="EMBL/GenBank/DDBJ databases">
        <title>Kurthia sibirica genome sequence.</title>
        <authorList>
            <person name="Maclea K.S."/>
            <person name="Goen A.E."/>
        </authorList>
    </citation>
    <scope>NUCLEOTIDE SEQUENCE [LARGE SCALE GENOMIC DNA]</scope>
    <source>
        <strain evidence="1 2">ATCC 49154</strain>
    </source>
</reference>
<keyword evidence="2" id="KW-1185">Reference proteome</keyword>
<sequence length="140" mass="16160">MSFVAYLGLNYPIENVRFHNESSVKITERYSTQESSAAVLQHHLTTMYIVEIELERSLDDLNPQSKIETPVDYSEARQTLYAIIQFLRLNLQVGDYAQIYYCWTGEEAEDSLGMATVLLSELPIPDILTEERFLITFIND</sequence>
<name>A0A2U3ANF5_9BACL</name>
<dbReference type="EMBL" id="QFVR01000005">
    <property type="protein sequence ID" value="PWI26051.1"/>
    <property type="molecule type" value="Genomic_DNA"/>
</dbReference>
<dbReference type="Proteomes" id="UP000245938">
    <property type="component" value="Unassembled WGS sequence"/>
</dbReference>
<dbReference type="AlphaFoldDB" id="A0A2U3ANF5"/>
<evidence type="ECO:0000313" key="1">
    <source>
        <dbReference type="EMBL" id="PWI26051.1"/>
    </source>
</evidence>
<gene>
    <name evidence="1" type="ORF">DEX24_05850</name>
</gene>
<proteinExistence type="predicted"/>
<dbReference type="OrthoDB" id="2858906at2"/>
<protein>
    <submittedName>
        <fullName evidence="1">Uncharacterized protein</fullName>
    </submittedName>
</protein>
<dbReference type="RefSeq" id="WP_109305472.1">
    <property type="nucleotide sequence ID" value="NZ_BJUF01000038.1"/>
</dbReference>
<comment type="caution">
    <text evidence="1">The sequence shown here is derived from an EMBL/GenBank/DDBJ whole genome shotgun (WGS) entry which is preliminary data.</text>
</comment>
<organism evidence="1 2">
    <name type="scientific">Kurthia sibirica</name>
    <dbReference type="NCBI Taxonomy" id="202750"/>
    <lineage>
        <taxon>Bacteria</taxon>
        <taxon>Bacillati</taxon>
        <taxon>Bacillota</taxon>
        <taxon>Bacilli</taxon>
        <taxon>Bacillales</taxon>
        <taxon>Caryophanaceae</taxon>
        <taxon>Kurthia</taxon>
    </lineage>
</organism>
<accession>A0A2U3ANF5</accession>
<evidence type="ECO:0000313" key="2">
    <source>
        <dbReference type="Proteomes" id="UP000245938"/>
    </source>
</evidence>